<feature type="domain" description="ABC transporter" evidence="3">
    <location>
        <begin position="4"/>
        <end position="221"/>
    </location>
</feature>
<evidence type="ECO:0000256" key="1">
    <source>
        <dbReference type="ARBA" id="ARBA00022741"/>
    </source>
</evidence>
<dbReference type="GO" id="GO:0016887">
    <property type="term" value="F:ATP hydrolysis activity"/>
    <property type="evidence" value="ECO:0007669"/>
    <property type="project" value="InterPro"/>
</dbReference>
<evidence type="ECO:0000313" key="4">
    <source>
        <dbReference type="EMBL" id="ETX04377.1"/>
    </source>
</evidence>
<keyword evidence="1" id="KW-0547">Nucleotide-binding</keyword>
<evidence type="ECO:0000256" key="2">
    <source>
        <dbReference type="ARBA" id="ARBA00022840"/>
    </source>
</evidence>
<dbReference type="GO" id="GO:0005524">
    <property type="term" value="F:ATP binding"/>
    <property type="evidence" value="ECO:0007669"/>
    <property type="project" value="UniProtKB-KW"/>
</dbReference>
<dbReference type="PANTHER" id="PTHR42855:SF1">
    <property type="entry name" value="ABC TRANSPORTER DOMAIN-CONTAINING PROTEIN"/>
    <property type="match status" value="1"/>
</dbReference>
<dbReference type="AlphaFoldDB" id="W4M431"/>
<evidence type="ECO:0000259" key="3">
    <source>
        <dbReference type="PROSITE" id="PS50893"/>
    </source>
</evidence>
<dbReference type="InterPro" id="IPR032781">
    <property type="entry name" value="ABC_tran_Xtn"/>
</dbReference>
<dbReference type="Gene3D" id="3.40.50.300">
    <property type="entry name" value="P-loop containing nucleotide triphosphate hydrolases"/>
    <property type="match status" value="2"/>
</dbReference>
<dbReference type="InterPro" id="IPR051309">
    <property type="entry name" value="ABCF_ATPase"/>
</dbReference>
<dbReference type="PROSITE" id="PS50893">
    <property type="entry name" value="ABC_TRANSPORTER_2"/>
    <property type="match status" value="1"/>
</dbReference>
<dbReference type="PANTHER" id="PTHR42855">
    <property type="entry name" value="ABC TRANSPORTER ATP-BINDING SUBUNIT"/>
    <property type="match status" value="1"/>
</dbReference>
<dbReference type="InterPro" id="IPR003593">
    <property type="entry name" value="AAA+_ATPase"/>
</dbReference>
<comment type="caution">
    <text evidence="4">The sequence shown here is derived from an EMBL/GenBank/DDBJ whole genome shotgun (WGS) entry which is preliminary data.</text>
</comment>
<sequence length="361" mass="41121">MALVSLQDVSISFGGPLVLDRVTLHIEQGERACLVGRNGEGKSTLMRLINDDLVPDHGEVLRQQGLRVGYLPQTVPQEMPGTVLEAVIGQPPATATDEAVWELRQHAERVVTQLQLDPNVPCEQLSGGLKRRVLLGQAMAPQPDLLLLDEPTNHLDIDSITWLETFLLRQHTTLLFVTHDRMLLRKLATRIIELDRGQLADWACDYDTFLQRKEAILEAEANQWAQFEKKLAEEETWIRQGIRARRTRNEGRVRALQGMREQWQQRRVQASDVRMQAQTTERSGRLVIEADHVTFSYDEQPVIRDLSTLILRGDKIGVMGPNGVGKTTLLRLLLKEVEPQEGRIRLGTRLQVTYFDQLREQ</sequence>
<gene>
    <name evidence="4" type="ORF">ETSY2_29145</name>
</gene>
<proteinExistence type="predicted"/>
<dbReference type="SUPFAM" id="SSF52540">
    <property type="entry name" value="P-loop containing nucleoside triphosphate hydrolases"/>
    <property type="match status" value="2"/>
</dbReference>
<feature type="non-terminal residue" evidence="4">
    <location>
        <position position="361"/>
    </location>
</feature>
<dbReference type="CDD" id="cd03221">
    <property type="entry name" value="ABCF_EF-3"/>
    <property type="match status" value="1"/>
</dbReference>
<keyword evidence="2" id="KW-0067">ATP-binding</keyword>
<evidence type="ECO:0000313" key="5">
    <source>
        <dbReference type="Proteomes" id="UP000019140"/>
    </source>
</evidence>
<dbReference type="InterPro" id="IPR027417">
    <property type="entry name" value="P-loop_NTPase"/>
</dbReference>
<dbReference type="FunFam" id="3.40.50.300:FF:000011">
    <property type="entry name" value="Putative ABC transporter ATP-binding component"/>
    <property type="match status" value="1"/>
</dbReference>
<reference evidence="4 5" key="1">
    <citation type="journal article" date="2014" name="Nature">
        <title>An environmental bacterial taxon with a large and distinct metabolic repertoire.</title>
        <authorList>
            <person name="Wilson M.C."/>
            <person name="Mori T."/>
            <person name="Ruckert C."/>
            <person name="Uria A.R."/>
            <person name="Helf M.J."/>
            <person name="Takada K."/>
            <person name="Gernert C."/>
            <person name="Steffens U.A."/>
            <person name="Heycke N."/>
            <person name="Schmitt S."/>
            <person name="Rinke C."/>
            <person name="Helfrich E.J."/>
            <person name="Brachmann A.O."/>
            <person name="Gurgui C."/>
            <person name="Wakimoto T."/>
            <person name="Kracht M."/>
            <person name="Crusemann M."/>
            <person name="Hentschel U."/>
            <person name="Abe I."/>
            <person name="Matsunaga S."/>
            <person name="Kalinowski J."/>
            <person name="Takeyama H."/>
            <person name="Piel J."/>
        </authorList>
    </citation>
    <scope>NUCLEOTIDE SEQUENCE [LARGE SCALE GENOMIC DNA]</scope>
    <source>
        <strain evidence="5">TSY2</strain>
    </source>
</reference>
<dbReference type="Pfam" id="PF12848">
    <property type="entry name" value="ABC_tran_Xtn"/>
    <property type="match status" value="1"/>
</dbReference>
<dbReference type="Pfam" id="PF00005">
    <property type="entry name" value="ABC_tran"/>
    <property type="match status" value="2"/>
</dbReference>
<dbReference type="EMBL" id="AZHX01001237">
    <property type="protein sequence ID" value="ETX04377.1"/>
    <property type="molecule type" value="Genomic_DNA"/>
</dbReference>
<dbReference type="HOGENOM" id="CLU_000604_36_0_7"/>
<accession>W4M431</accession>
<keyword evidence="5" id="KW-1185">Reference proteome</keyword>
<organism evidence="4 5">
    <name type="scientific">Candidatus Entotheonella gemina</name>
    <dbReference type="NCBI Taxonomy" id="1429439"/>
    <lineage>
        <taxon>Bacteria</taxon>
        <taxon>Pseudomonadati</taxon>
        <taxon>Nitrospinota/Tectimicrobiota group</taxon>
        <taxon>Candidatus Tectimicrobiota</taxon>
        <taxon>Candidatus Entotheonellia</taxon>
        <taxon>Candidatus Entotheonellales</taxon>
        <taxon>Candidatus Entotheonellaceae</taxon>
        <taxon>Candidatus Entotheonella</taxon>
    </lineage>
</organism>
<protein>
    <recommendedName>
        <fullName evidence="3">ABC transporter domain-containing protein</fullName>
    </recommendedName>
</protein>
<dbReference type="InterPro" id="IPR003439">
    <property type="entry name" value="ABC_transporter-like_ATP-bd"/>
</dbReference>
<name>W4M431_9BACT</name>
<dbReference type="SMART" id="SM00382">
    <property type="entry name" value="AAA"/>
    <property type="match status" value="1"/>
</dbReference>
<dbReference type="Proteomes" id="UP000019140">
    <property type="component" value="Unassembled WGS sequence"/>
</dbReference>